<keyword evidence="2" id="KW-0378">Hydrolase</keyword>
<sequence>MKSHFLFFLLASTLWLQDVVWSTPVPGVGGSRVSRISKQKPSRKATSTGLTSLKKANGIQQVTARPLVAVPNISKNKANFGTTVQLSKGKKSTKVAKTSNVAKGTKVAKSTKKGSTQTAKKPIAKPSTTAKGKKSKGPKQHVVTRPKTNVRFRHKSLPFKLPQKDVPFINSPTSDYVVQDKTGKGTVTLSLASIKACLQQGAKINNLNPRFPGHGRMSIGAGRNLYPTEMHTRNQPLPGFLPAPQGPQELLLHHPIHGPDYKITPHDRPHTGEPGPHRCFFSVTNGQYRFLGVGTHYGAQNNGYTEGKPVKS</sequence>
<dbReference type="GO" id="GO:0016787">
    <property type="term" value="F:hydrolase activity"/>
    <property type="evidence" value="ECO:0007669"/>
    <property type="project" value="UniProtKB-KW"/>
</dbReference>
<name>A0A4V1C8B6_PYROR</name>
<dbReference type="GO" id="GO:0004540">
    <property type="term" value="F:RNA nuclease activity"/>
    <property type="evidence" value="ECO:0007669"/>
    <property type="project" value="InterPro"/>
</dbReference>
<keyword evidence="1" id="KW-0540">Nuclease</keyword>
<evidence type="ECO:0000256" key="4">
    <source>
        <dbReference type="SAM" id="SignalP"/>
    </source>
</evidence>
<feature type="signal peptide" evidence="4">
    <location>
        <begin position="1"/>
        <end position="22"/>
    </location>
</feature>
<evidence type="ECO:0000256" key="1">
    <source>
        <dbReference type="ARBA" id="ARBA00022722"/>
    </source>
</evidence>
<evidence type="ECO:0000313" key="6">
    <source>
        <dbReference type="Proteomes" id="UP000294847"/>
    </source>
</evidence>
<evidence type="ECO:0000313" key="5">
    <source>
        <dbReference type="EMBL" id="QBZ66318.1"/>
    </source>
</evidence>
<keyword evidence="4" id="KW-0732">Signal</keyword>
<feature type="region of interest" description="Disordered" evidence="3">
    <location>
        <begin position="86"/>
        <end position="144"/>
    </location>
</feature>
<evidence type="ECO:0000256" key="2">
    <source>
        <dbReference type="ARBA" id="ARBA00022801"/>
    </source>
</evidence>
<feature type="chain" id="PRO_5020851167" evidence="4">
    <location>
        <begin position="23"/>
        <end position="312"/>
    </location>
</feature>
<protein>
    <submittedName>
        <fullName evidence="5">Uncharacterized protein</fullName>
    </submittedName>
</protein>
<organism evidence="5 6">
    <name type="scientific">Pyricularia oryzae</name>
    <name type="common">Rice blast fungus</name>
    <name type="synonym">Magnaporthe oryzae</name>
    <dbReference type="NCBI Taxonomy" id="318829"/>
    <lineage>
        <taxon>Eukaryota</taxon>
        <taxon>Fungi</taxon>
        <taxon>Dikarya</taxon>
        <taxon>Ascomycota</taxon>
        <taxon>Pezizomycotina</taxon>
        <taxon>Sordariomycetes</taxon>
        <taxon>Sordariomycetidae</taxon>
        <taxon>Magnaporthales</taxon>
        <taxon>Pyriculariaceae</taxon>
        <taxon>Pyricularia</taxon>
    </lineage>
</organism>
<evidence type="ECO:0000256" key="3">
    <source>
        <dbReference type="SAM" id="MobiDB-lite"/>
    </source>
</evidence>
<dbReference type="InterPro" id="IPR016191">
    <property type="entry name" value="Ribonuclease/ribotoxin"/>
</dbReference>
<proteinExistence type="predicted"/>
<dbReference type="GO" id="GO:0003723">
    <property type="term" value="F:RNA binding"/>
    <property type="evidence" value="ECO:0007669"/>
    <property type="project" value="InterPro"/>
</dbReference>
<dbReference type="SUPFAM" id="SSF53933">
    <property type="entry name" value="Microbial ribonucleases"/>
    <property type="match status" value="1"/>
</dbReference>
<feature type="compositionally biased region" description="Basic residues" evidence="3">
    <location>
        <begin position="131"/>
        <end position="144"/>
    </location>
</feature>
<accession>A0A4V1C8B6</accession>
<dbReference type="EMBL" id="CP034210">
    <property type="protein sequence ID" value="QBZ66318.1"/>
    <property type="molecule type" value="Genomic_DNA"/>
</dbReference>
<dbReference type="AlphaFoldDB" id="A0A4V1C8B6"/>
<dbReference type="Proteomes" id="UP000294847">
    <property type="component" value="Chromosome 7"/>
</dbReference>
<reference evidence="5 6" key="1">
    <citation type="journal article" date="2019" name="Mol. Biol. Evol.">
        <title>Blast fungal genomes show frequent chromosomal changes, gene gains and losses, and effector gene turnover.</title>
        <authorList>
            <person name="Gomez Luciano L.B."/>
            <person name="Jason Tsai I."/>
            <person name="Chuma I."/>
            <person name="Tosa Y."/>
            <person name="Chen Y.H."/>
            <person name="Li J.Y."/>
            <person name="Li M.Y."/>
            <person name="Jade Lu M.Y."/>
            <person name="Nakayashiki H."/>
            <person name="Li W.H."/>
        </authorList>
    </citation>
    <scope>NUCLEOTIDE SEQUENCE [LARGE SCALE GENOMIC DNA]</scope>
    <source>
        <strain evidence="5">MZ5-1-6</strain>
    </source>
</reference>
<gene>
    <name evidence="5" type="ORF">PoMZ_13291</name>
</gene>
<feature type="region of interest" description="Disordered" evidence="3">
    <location>
        <begin position="29"/>
        <end position="50"/>
    </location>
</feature>